<keyword evidence="3" id="KW-1185">Reference proteome</keyword>
<name>R7ZPW5_9BACT</name>
<gene>
    <name evidence="2" type="ORF">ADIS_3299</name>
</gene>
<dbReference type="AlphaFoldDB" id="R7ZPW5"/>
<comment type="caution">
    <text evidence="2">The sequence shown here is derived from an EMBL/GenBank/DDBJ whole genome shotgun (WGS) entry which is preliminary data.</text>
</comment>
<proteinExistence type="predicted"/>
<dbReference type="CDD" id="cd14727">
    <property type="entry name" value="ChanN-like"/>
    <property type="match status" value="1"/>
</dbReference>
<feature type="domain" description="Haem-binding uptake Tiki superfamily ChaN" evidence="1">
    <location>
        <begin position="45"/>
        <end position="248"/>
    </location>
</feature>
<dbReference type="STRING" id="1232681.ADIS_3299"/>
<evidence type="ECO:0000313" key="2">
    <source>
        <dbReference type="EMBL" id="EON76171.1"/>
    </source>
</evidence>
<reference evidence="2 3" key="1">
    <citation type="submission" date="2013-02" db="EMBL/GenBank/DDBJ databases">
        <title>A novel strain isolated from Lonar lake, Maharashtra, India.</title>
        <authorList>
            <person name="Singh A."/>
        </authorList>
    </citation>
    <scope>NUCLEOTIDE SEQUENCE [LARGE SCALE GENOMIC DNA]</scope>
    <source>
        <strain evidence="2 3">AK24</strain>
    </source>
</reference>
<accession>R7ZPW5</accession>
<dbReference type="Pfam" id="PF04187">
    <property type="entry name" value="Cofac_haem_bdg"/>
    <property type="match status" value="1"/>
</dbReference>
<organism evidence="2 3">
    <name type="scientific">Lunatimonas lonarensis</name>
    <dbReference type="NCBI Taxonomy" id="1232681"/>
    <lineage>
        <taxon>Bacteria</taxon>
        <taxon>Pseudomonadati</taxon>
        <taxon>Bacteroidota</taxon>
        <taxon>Cytophagia</taxon>
        <taxon>Cytophagales</taxon>
        <taxon>Cyclobacteriaceae</taxon>
    </lineage>
</organism>
<dbReference type="SUPFAM" id="SSF159501">
    <property type="entry name" value="EreA/ChaN-like"/>
    <property type="match status" value="1"/>
</dbReference>
<dbReference type="Proteomes" id="UP000013909">
    <property type="component" value="Unassembled WGS sequence"/>
</dbReference>
<dbReference type="InterPro" id="IPR007314">
    <property type="entry name" value="Cofac_haem-bd_dom"/>
</dbReference>
<evidence type="ECO:0000313" key="3">
    <source>
        <dbReference type="Proteomes" id="UP000013909"/>
    </source>
</evidence>
<protein>
    <recommendedName>
        <fullName evidence="1">Haem-binding uptake Tiki superfamily ChaN domain-containing protein</fullName>
    </recommendedName>
</protein>
<dbReference type="EMBL" id="AQHR01000088">
    <property type="protein sequence ID" value="EON76171.1"/>
    <property type="molecule type" value="Genomic_DNA"/>
</dbReference>
<dbReference type="Gene3D" id="3.40.50.11550">
    <property type="match status" value="1"/>
</dbReference>
<dbReference type="PATRIC" id="fig|1288963.3.peg.3293"/>
<evidence type="ECO:0000259" key="1">
    <source>
        <dbReference type="Pfam" id="PF04187"/>
    </source>
</evidence>
<dbReference type="RefSeq" id="WP_010855432.1">
    <property type="nucleotide sequence ID" value="NZ_AQHR01000088.1"/>
</dbReference>
<sequence length="292" mass="33003">MNCRLIALLGICFWVGSPTNAQVEWMQSAKLYLVSEGREASLPELVATLEGVDVVFFGEEHNDSIAHRMQHALYAKMLEAYGSVTLSMEMFERDAQLVLDEYLQGHITEAKLKEEGKAWRNYADYAPLVELAKGSGQRVLAANVPTRYANLVARRGLADLEALPKEARRWMVRLPIDTQRPAYQRKFDEAMGGHGHGMGPSVFHAQLLRDATMAESIWLSYRKDRKTPILHINGRFHSDSRLGTVEELYHLTKKPNVFTISCFPSDDFKDPDWASYASLADLIILTDPAIFE</sequence>